<dbReference type="Proteomes" id="UP000646523">
    <property type="component" value="Unassembled WGS sequence"/>
</dbReference>
<dbReference type="GO" id="GO:0003677">
    <property type="term" value="F:DNA binding"/>
    <property type="evidence" value="ECO:0007669"/>
    <property type="project" value="InterPro"/>
</dbReference>
<protein>
    <recommendedName>
        <fullName evidence="1">HTH luxR-type domain-containing protein</fullName>
    </recommendedName>
</protein>
<dbReference type="InterPro" id="IPR016032">
    <property type="entry name" value="Sig_transdc_resp-reg_C-effctor"/>
</dbReference>
<dbReference type="GO" id="GO:0006355">
    <property type="term" value="P:regulation of DNA-templated transcription"/>
    <property type="evidence" value="ECO:0007669"/>
    <property type="project" value="InterPro"/>
</dbReference>
<dbReference type="EMBL" id="BMNH01000002">
    <property type="protein sequence ID" value="GGO63046.1"/>
    <property type="molecule type" value="Genomic_DNA"/>
</dbReference>
<evidence type="ECO:0000313" key="3">
    <source>
        <dbReference type="Proteomes" id="UP000646523"/>
    </source>
</evidence>
<name>A0A917YPZ3_9ACTN</name>
<feature type="domain" description="HTH luxR-type" evidence="1">
    <location>
        <begin position="246"/>
        <end position="303"/>
    </location>
</feature>
<reference evidence="2" key="1">
    <citation type="journal article" date="2014" name="Int. J. Syst. Evol. Microbiol.">
        <title>Complete genome sequence of Corynebacterium casei LMG S-19264T (=DSM 44701T), isolated from a smear-ripened cheese.</title>
        <authorList>
            <consortium name="US DOE Joint Genome Institute (JGI-PGF)"/>
            <person name="Walter F."/>
            <person name="Albersmeier A."/>
            <person name="Kalinowski J."/>
            <person name="Ruckert C."/>
        </authorList>
    </citation>
    <scope>NUCLEOTIDE SEQUENCE</scope>
    <source>
        <strain evidence="2">CGMCC 4.7368</strain>
    </source>
</reference>
<gene>
    <name evidence="2" type="ORF">GCM10012289_09050</name>
</gene>
<comment type="caution">
    <text evidence="2">The sequence shown here is derived from an EMBL/GenBank/DDBJ whole genome shotgun (WGS) entry which is preliminary data.</text>
</comment>
<sequence length="308" mass="34881">MPFHRDSDELRLYKYLIDYGPTRAENLLDVVKDLDRSLDWLRVRGFVIGDPPRARRPRHALSPAVSKAAHTLDRLRQLMEDLERRYEASGHYSVGEPVFKLTSREEVTSVFDLLQNTVRQDWMQLITGPFLPLAGPLPPERSATSASGLTCRRRVVYEKEVMDNPAVMDGLRNTLRWGGAQIRFTDRLPTKLLIVDSAVVLTPAEERGSLPMLMIKSAPLIAGQIARFEEEWAKAMPYNADISHAPSDLDAQDRRILQQVVAGETDKLIARVCDASTRTVGRRIARMRQLAGVSTRGQLIHYATKNWL</sequence>
<dbReference type="RefSeq" id="WP_189122685.1">
    <property type="nucleotide sequence ID" value="NZ_BMNH01000002.1"/>
</dbReference>
<reference evidence="2" key="2">
    <citation type="submission" date="2020-09" db="EMBL/GenBank/DDBJ databases">
        <authorList>
            <person name="Sun Q."/>
            <person name="Zhou Y."/>
        </authorList>
    </citation>
    <scope>NUCLEOTIDE SEQUENCE</scope>
    <source>
        <strain evidence="2">CGMCC 4.7368</strain>
    </source>
</reference>
<keyword evidence="3" id="KW-1185">Reference proteome</keyword>
<accession>A0A917YPZ3</accession>
<dbReference type="AlphaFoldDB" id="A0A917YPZ3"/>
<dbReference type="PANTHER" id="PTHR34293">
    <property type="entry name" value="HTH-TYPE TRANSCRIPTIONAL REGULATOR TRMBL2"/>
    <property type="match status" value="1"/>
</dbReference>
<proteinExistence type="predicted"/>
<dbReference type="SMART" id="SM00421">
    <property type="entry name" value="HTH_LUXR"/>
    <property type="match status" value="1"/>
</dbReference>
<dbReference type="InterPro" id="IPR000792">
    <property type="entry name" value="Tscrpt_reg_LuxR_C"/>
</dbReference>
<dbReference type="InterPro" id="IPR051797">
    <property type="entry name" value="TrmB-like"/>
</dbReference>
<evidence type="ECO:0000259" key="1">
    <source>
        <dbReference type="SMART" id="SM00421"/>
    </source>
</evidence>
<dbReference type="InterPro" id="IPR036388">
    <property type="entry name" value="WH-like_DNA-bd_sf"/>
</dbReference>
<organism evidence="2 3">
    <name type="scientific">Nonomuraea cavernae</name>
    <dbReference type="NCBI Taxonomy" id="2045107"/>
    <lineage>
        <taxon>Bacteria</taxon>
        <taxon>Bacillati</taxon>
        <taxon>Actinomycetota</taxon>
        <taxon>Actinomycetes</taxon>
        <taxon>Streptosporangiales</taxon>
        <taxon>Streptosporangiaceae</taxon>
        <taxon>Nonomuraea</taxon>
    </lineage>
</organism>
<dbReference type="SUPFAM" id="SSF46894">
    <property type="entry name" value="C-terminal effector domain of the bipartite response regulators"/>
    <property type="match status" value="1"/>
</dbReference>
<dbReference type="Gene3D" id="1.10.10.10">
    <property type="entry name" value="Winged helix-like DNA-binding domain superfamily/Winged helix DNA-binding domain"/>
    <property type="match status" value="1"/>
</dbReference>
<evidence type="ECO:0000313" key="2">
    <source>
        <dbReference type="EMBL" id="GGO63046.1"/>
    </source>
</evidence>
<dbReference type="PANTHER" id="PTHR34293:SF1">
    <property type="entry name" value="HTH-TYPE TRANSCRIPTIONAL REGULATOR TRMBL2"/>
    <property type="match status" value="1"/>
</dbReference>